<evidence type="ECO:0000256" key="5">
    <source>
        <dbReference type="SAM" id="MobiDB-lite"/>
    </source>
</evidence>
<feature type="transmembrane region" description="Helical" evidence="6">
    <location>
        <begin position="428"/>
        <end position="449"/>
    </location>
</feature>
<dbReference type="OrthoDB" id="2587356at2759"/>
<feature type="transmembrane region" description="Helical" evidence="6">
    <location>
        <begin position="290"/>
        <end position="311"/>
    </location>
</feature>
<feature type="transmembrane region" description="Helical" evidence="6">
    <location>
        <begin position="342"/>
        <end position="361"/>
    </location>
</feature>
<dbReference type="InterPro" id="IPR036259">
    <property type="entry name" value="MFS_trans_sf"/>
</dbReference>
<dbReference type="InterPro" id="IPR011701">
    <property type="entry name" value="MFS"/>
</dbReference>
<evidence type="ECO:0000259" key="7">
    <source>
        <dbReference type="PROSITE" id="PS50850"/>
    </source>
</evidence>
<evidence type="ECO:0000256" key="1">
    <source>
        <dbReference type="ARBA" id="ARBA00004141"/>
    </source>
</evidence>
<feature type="transmembrane region" description="Helical" evidence="6">
    <location>
        <begin position="549"/>
        <end position="568"/>
    </location>
</feature>
<organism evidence="8 9">
    <name type="scientific">Amorphotheca resinae ATCC 22711</name>
    <dbReference type="NCBI Taxonomy" id="857342"/>
    <lineage>
        <taxon>Eukaryota</taxon>
        <taxon>Fungi</taxon>
        <taxon>Dikarya</taxon>
        <taxon>Ascomycota</taxon>
        <taxon>Pezizomycotina</taxon>
        <taxon>Leotiomycetes</taxon>
        <taxon>Helotiales</taxon>
        <taxon>Amorphothecaceae</taxon>
        <taxon>Amorphotheca</taxon>
    </lineage>
</organism>
<protein>
    <recommendedName>
        <fullName evidence="7">Major facilitator superfamily (MFS) profile domain-containing protein</fullName>
    </recommendedName>
</protein>
<feature type="transmembrane region" description="Helical" evidence="6">
    <location>
        <begin position="63"/>
        <end position="91"/>
    </location>
</feature>
<keyword evidence="2 6" id="KW-0812">Transmembrane</keyword>
<feature type="transmembrane region" description="Helical" evidence="6">
    <location>
        <begin position="186"/>
        <end position="208"/>
    </location>
</feature>
<feature type="transmembrane region" description="Helical" evidence="6">
    <location>
        <begin position="373"/>
        <end position="392"/>
    </location>
</feature>
<dbReference type="SUPFAM" id="SSF103473">
    <property type="entry name" value="MFS general substrate transporter"/>
    <property type="match status" value="1"/>
</dbReference>
<keyword evidence="3 6" id="KW-1133">Transmembrane helix</keyword>
<feature type="transmembrane region" description="Helical" evidence="6">
    <location>
        <begin position="154"/>
        <end position="174"/>
    </location>
</feature>
<evidence type="ECO:0000256" key="3">
    <source>
        <dbReference type="ARBA" id="ARBA00022989"/>
    </source>
</evidence>
<feature type="transmembrane region" description="Helical" evidence="6">
    <location>
        <begin position="129"/>
        <end position="148"/>
    </location>
</feature>
<feature type="region of interest" description="Disordered" evidence="5">
    <location>
        <begin position="1"/>
        <end position="28"/>
    </location>
</feature>
<feature type="transmembrane region" description="Helical" evidence="6">
    <location>
        <begin position="494"/>
        <end position="515"/>
    </location>
</feature>
<gene>
    <name evidence="8" type="ORF">M430DRAFT_226065</name>
</gene>
<evidence type="ECO:0000256" key="2">
    <source>
        <dbReference type="ARBA" id="ARBA00022692"/>
    </source>
</evidence>
<feature type="domain" description="Major facilitator superfamily (MFS) profile" evidence="7">
    <location>
        <begin position="62"/>
        <end position="573"/>
    </location>
</feature>
<sequence>MAEEQRQDSGISGTIAMAKTKTEDDDDVGISQVEEATRDEPVPVVKIDSYRDSHHINLTWRSWMVVFVTCFAIMTQTFVVVAAGSVIGFIVRDLGDAAISGWIIQGPLLMQSVLSPIIGRLSDVLDRKYMAMIPPLISFAGAVVSARATSMTMLIGGGVLIGTTLSTISIVQTIPSEVLPLKYRVLANGFAFLGGSVGGLVGSLGAGAATNAGAGGWRNIFWIQAGFFAASAIGLLLFYHPKRGSDFPRMSFKEVVWACDPVGSFLFIVSATLMLLALDWAGGVYPWHDAHVVAPLTIGLASLVLFALYEWRGRDDGLVAHVFFRDGPNFALSVFAFAVEGWIFYSAVNSVTPLIVLNLGFSSSSWKIAIRQLSYNLTNLLASIPITLYSTWKKDLKSPLLVTFLLFLVTTILYANIKPSWNHAQIGINVLCGIGQSGPLTLLVALIQFTAPHAYLSTATGLGFSARALGGAFGSAVLATIYNSKLASTYAPHMSATALTAGLPSSSIPALLAAFSSGTGFSEVPGMNERILSAALRESHLLYARAYRLAWASIIPFVVLALLAIVFLKGVRELMTEKIEATVERDEVSEKGVA</sequence>
<dbReference type="PANTHER" id="PTHR23501:SF195">
    <property type="entry name" value="PEP5"/>
    <property type="match status" value="1"/>
</dbReference>
<dbReference type="InterPro" id="IPR020846">
    <property type="entry name" value="MFS_dom"/>
</dbReference>
<dbReference type="CDD" id="cd06179">
    <property type="entry name" value="MFS_TRI12_like"/>
    <property type="match status" value="1"/>
</dbReference>
<comment type="subcellular location">
    <subcellularLocation>
        <location evidence="1">Membrane</location>
        <topology evidence="1">Multi-pass membrane protein</topology>
    </subcellularLocation>
</comment>
<dbReference type="PANTHER" id="PTHR23501">
    <property type="entry name" value="MAJOR FACILITATOR SUPERFAMILY"/>
    <property type="match status" value="1"/>
</dbReference>
<keyword evidence="9" id="KW-1185">Reference proteome</keyword>
<name>A0A2T3B6T4_AMORE</name>
<dbReference type="InParanoid" id="A0A2T3B6T4"/>
<proteinExistence type="predicted"/>
<accession>A0A2T3B6T4</accession>
<feature type="transmembrane region" description="Helical" evidence="6">
    <location>
        <begin position="461"/>
        <end position="482"/>
    </location>
</feature>
<dbReference type="EMBL" id="KZ679009">
    <property type="protein sequence ID" value="PSS22479.1"/>
    <property type="molecule type" value="Genomic_DNA"/>
</dbReference>
<feature type="transmembrane region" description="Helical" evidence="6">
    <location>
        <begin position="255"/>
        <end position="278"/>
    </location>
</feature>
<evidence type="ECO:0000256" key="6">
    <source>
        <dbReference type="SAM" id="Phobius"/>
    </source>
</evidence>
<dbReference type="Proteomes" id="UP000241818">
    <property type="component" value="Unassembled WGS sequence"/>
</dbReference>
<evidence type="ECO:0000313" key="8">
    <source>
        <dbReference type="EMBL" id="PSS22479.1"/>
    </source>
</evidence>
<dbReference type="AlphaFoldDB" id="A0A2T3B6T4"/>
<dbReference type="Gene3D" id="1.20.1250.20">
    <property type="entry name" value="MFS general substrate transporter like domains"/>
    <property type="match status" value="1"/>
</dbReference>
<evidence type="ECO:0000256" key="4">
    <source>
        <dbReference type="ARBA" id="ARBA00023136"/>
    </source>
</evidence>
<reference evidence="8 9" key="1">
    <citation type="journal article" date="2018" name="New Phytol.">
        <title>Comparative genomics and transcriptomics depict ericoid mycorrhizal fungi as versatile saprotrophs and plant mutualists.</title>
        <authorList>
            <person name="Martino E."/>
            <person name="Morin E."/>
            <person name="Grelet G.A."/>
            <person name="Kuo A."/>
            <person name="Kohler A."/>
            <person name="Daghino S."/>
            <person name="Barry K.W."/>
            <person name="Cichocki N."/>
            <person name="Clum A."/>
            <person name="Dockter R.B."/>
            <person name="Hainaut M."/>
            <person name="Kuo R.C."/>
            <person name="LaButti K."/>
            <person name="Lindahl B.D."/>
            <person name="Lindquist E.A."/>
            <person name="Lipzen A."/>
            <person name="Khouja H.R."/>
            <person name="Magnuson J."/>
            <person name="Murat C."/>
            <person name="Ohm R.A."/>
            <person name="Singer S.W."/>
            <person name="Spatafora J.W."/>
            <person name="Wang M."/>
            <person name="Veneault-Fourrey C."/>
            <person name="Henrissat B."/>
            <person name="Grigoriev I.V."/>
            <person name="Martin F.M."/>
            <person name="Perotto S."/>
        </authorList>
    </citation>
    <scope>NUCLEOTIDE SEQUENCE [LARGE SCALE GENOMIC DNA]</scope>
    <source>
        <strain evidence="8 9">ATCC 22711</strain>
    </source>
</reference>
<dbReference type="GO" id="GO:0005886">
    <property type="term" value="C:plasma membrane"/>
    <property type="evidence" value="ECO:0007669"/>
    <property type="project" value="TreeGrafter"/>
</dbReference>
<dbReference type="GO" id="GO:0022857">
    <property type="term" value="F:transmembrane transporter activity"/>
    <property type="evidence" value="ECO:0007669"/>
    <property type="project" value="InterPro"/>
</dbReference>
<evidence type="ECO:0000313" key="9">
    <source>
        <dbReference type="Proteomes" id="UP000241818"/>
    </source>
</evidence>
<feature type="transmembrane region" description="Helical" evidence="6">
    <location>
        <begin position="398"/>
        <end position="416"/>
    </location>
</feature>
<dbReference type="Pfam" id="PF07690">
    <property type="entry name" value="MFS_1"/>
    <property type="match status" value="1"/>
</dbReference>
<keyword evidence="4 6" id="KW-0472">Membrane</keyword>
<dbReference type="GeneID" id="36572809"/>
<feature type="transmembrane region" description="Helical" evidence="6">
    <location>
        <begin position="220"/>
        <end position="239"/>
    </location>
</feature>
<dbReference type="InterPro" id="IPR053791">
    <property type="entry name" value="MFS_Tri12-like"/>
</dbReference>
<dbReference type="RefSeq" id="XP_024722634.1">
    <property type="nucleotide sequence ID" value="XM_024864728.1"/>
</dbReference>
<dbReference type="PROSITE" id="PS50850">
    <property type="entry name" value="MFS"/>
    <property type="match status" value="1"/>
</dbReference>